<dbReference type="RefSeq" id="WP_413780814.1">
    <property type="nucleotide sequence ID" value="NZ_JAUOZS010000001.1"/>
</dbReference>
<dbReference type="EMBL" id="JAUOZS010000001">
    <property type="protein sequence ID" value="MDT8902330.1"/>
    <property type="molecule type" value="Genomic_DNA"/>
</dbReference>
<accession>A0ABU3NZW9</accession>
<feature type="domain" description="Siroheme decarboxylase NirL-like HTH" evidence="7">
    <location>
        <begin position="6"/>
        <end position="52"/>
    </location>
</feature>
<feature type="domain" description="Siroheme decarboxylase AsnC-like ligand binding" evidence="6">
    <location>
        <begin position="63"/>
        <end position="147"/>
    </location>
</feature>
<dbReference type="InterPro" id="IPR040523">
    <property type="entry name" value="AsnC_trans_reg2"/>
</dbReference>
<comment type="caution">
    <text evidence="8">The sequence shown here is derived from an EMBL/GenBank/DDBJ whole genome shotgun (WGS) entry which is preliminary data.</text>
</comment>
<evidence type="ECO:0000259" key="7">
    <source>
        <dbReference type="Pfam" id="PF22451"/>
    </source>
</evidence>
<dbReference type="Pfam" id="PF17805">
    <property type="entry name" value="AsnC_trans_reg2"/>
    <property type="match status" value="1"/>
</dbReference>
<sequence>MLDDLDRKIIAALQDDLPLVPEPYKAVAERLGIGEAELLARLAGYRERGEMRRMGAVLRHREIGYAANALCAWQVPADRLDEVAAKMTASAAVTHCYARVPRDGWPYNFYIMLHGHTRAECSRLAAELAAELGLGEFVMLFSTKEWKKTSMRYFGEGER</sequence>
<evidence type="ECO:0000313" key="9">
    <source>
        <dbReference type="Proteomes" id="UP001254848"/>
    </source>
</evidence>
<evidence type="ECO:0000256" key="3">
    <source>
        <dbReference type="ARBA" id="ARBA00023457"/>
    </source>
</evidence>
<comment type="catalytic activity">
    <reaction evidence="5">
        <text>siroheme + 2 H(+) = 12,18-didecarboxysiroheme + 2 CO2</text>
        <dbReference type="Rhea" id="RHEA:19093"/>
        <dbReference type="ChEBI" id="CHEBI:15378"/>
        <dbReference type="ChEBI" id="CHEBI:16526"/>
        <dbReference type="ChEBI" id="CHEBI:60052"/>
        <dbReference type="ChEBI" id="CHEBI:140497"/>
        <dbReference type="EC" id="4.1.1.111"/>
    </reaction>
</comment>
<dbReference type="Gene3D" id="3.30.70.3460">
    <property type="match status" value="1"/>
</dbReference>
<dbReference type="PANTHER" id="PTHR43413">
    <property type="entry name" value="TRANSCRIPTIONAL REGULATOR, ASNC FAMILY"/>
    <property type="match status" value="1"/>
</dbReference>
<dbReference type="PANTHER" id="PTHR43413:SF1">
    <property type="entry name" value="SIROHEME DECARBOXYLASE NIRL SUBUNIT"/>
    <property type="match status" value="1"/>
</dbReference>
<comment type="similarity">
    <text evidence="3">Belongs to the Ahb/Nir family.</text>
</comment>
<keyword evidence="1" id="KW-0456">Lyase</keyword>
<name>A0ABU3NZW9_9FIRM</name>
<dbReference type="Pfam" id="PF22451">
    <property type="entry name" value="NirdL-like_HTH"/>
    <property type="match status" value="1"/>
</dbReference>
<evidence type="ECO:0000313" key="8">
    <source>
        <dbReference type="EMBL" id="MDT8902330.1"/>
    </source>
</evidence>
<dbReference type="InterPro" id="IPR053953">
    <property type="entry name" value="NirdL-like_HTH"/>
</dbReference>
<reference evidence="8 9" key="1">
    <citation type="submission" date="2023-07" db="EMBL/GenBank/DDBJ databases">
        <title>The novel representative of Negativicutes class, Anaeroselena agilis gen. nov. sp. nov.</title>
        <authorList>
            <person name="Prokofeva M.I."/>
            <person name="Elcheninov A.G."/>
            <person name="Klyukina A."/>
            <person name="Kublanov I.V."/>
            <person name="Frolov E.N."/>
            <person name="Podosokorskaya O.A."/>
        </authorList>
    </citation>
    <scope>NUCLEOTIDE SEQUENCE [LARGE SCALE GENOMIC DNA]</scope>
    <source>
        <strain evidence="8 9">4137-cl</strain>
    </source>
</reference>
<comment type="pathway">
    <text evidence="2">Porphyrin-containing compound metabolism.</text>
</comment>
<evidence type="ECO:0000259" key="6">
    <source>
        <dbReference type="Pfam" id="PF17805"/>
    </source>
</evidence>
<gene>
    <name evidence="8" type="ORF">Q4T40_13830</name>
</gene>
<evidence type="ECO:0000256" key="2">
    <source>
        <dbReference type="ARBA" id="ARBA00023444"/>
    </source>
</evidence>
<protein>
    <recommendedName>
        <fullName evidence="4">siroheme decarboxylase</fullName>
        <ecNumber evidence="4">4.1.1.111</ecNumber>
    </recommendedName>
</protein>
<evidence type="ECO:0000256" key="5">
    <source>
        <dbReference type="ARBA" id="ARBA00048470"/>
    </source>
</evidence>
<proteinExistence type="inferred from homology"/>
<dbReference type="InterPro" id="IPR050684">
    <property type="entry name" value="HTH-Siroheme_Decarb"/>
</dbReference>
<dbReference type="EC" id="4.1.1.111" evidence="4"/>
<keyword evidence="9" id="KW-1185">Reference proteome</keyword>
<dbReference type="Proteomes" id="UP001254848">
    <property type="component" value="Unassembled WGS sequence"/>
</dbReference>
<evidence type="ECO:0000256" key="4">
    <source>
        <dbReference type="ARBA" id="ARBA00023471"/>
    </source>
</evidence>
<evidence type="ECO:0000256" key="1">
    <source>
        <dbReference type="ARBA" id="ARBA00023239"/>
    </source>
</evidence>
<organism evidence="8 9">
    <name type="scientific">Anaeroselena agilis</name>
    <dbReference type="NCBI Taxonomy" id="3063788"/>
    <lineage>
        <taxon>Bacteria</taxon>
        <taxon>Bacillati</taxon>
        <taxon>Bacillota</taxon>
        <taxon>Negativicutes</taxon>
        <taxon>Acetonemataceae</taxon>
        <taxon>Anaeroselena</taxon>
    </lineage>
</organism>